<keyword evidence="5" id="KW-0862">Zinc</keyword>
<dbReference type="Gene3D" id="3.30.160.60">
    <property type="entry name" value="Classic Zinc Finger"/>
    <property type="match status" value="3"/>
</dbReference>
<feature type="region of interest" description="Disordered" evidence="8">
    <location>
        <begin position="1"/>
        <end position="36"/>
    </location>
</feature>
<reference evidence="11" key="1">
    <citation type="submission" date="2025-08" db="UniProtKB">
        <authorList>
            <consortium name="RefSeq"/>
        </authorList>
    </citation>
    <scope>IDENTIFICATION</scope>
</reference>
<evidence type="ECO:0000256" key="1">
    <source>
        <dbReference type="ARBA" id="ARBA00004123"/>
    </source>
</evidence>
<dbReference type="PANTHER" id="PTHR23235">
    <property type="entry name" value="KRUEPPEL-LIKE TRANSCRIPTION FACTOR"/>
    <property type="match status" value="1"/>
</dbReference>
<dbReference type="FunFam" id="3.30.160.60:FF:000018">
    <property type="entry name" value="Krueppel-like factor 15"/>
    <property type="match status" value="1"/>
</dbReference>
<protein>
    <submittedName>
        <fullName evidence="11">Krueppel-like factor 5</fullName>
    </submittedName>
</protein>
<feature type="compositionally biased region" description="Polar residues" evidence="8">
    <location>
        <begin position="1"/>
        <end position="11"/>
    </location>
</feature>
<evidence type="ECO:0000256" key="5">
    <source>
        <dbReference type="ARBA" id="ARBA00022833"/>
    </source>
</evidence>
<dbReference type="InterPro" id="IPR036236">
    <property type="entry name" value="Znf_C2H2_sf"/>
</dbReference>
<gene>
    <name evidence="11" type="primary">klf5b</name>
</gene>
<keyword evidence="4 7" id="KW-0863">Zinc-finger</keyword>
<dbReference type="Proteomes" id="UP000192220">
    <property type="component" value="Unplaced"/>
</dbReference>
<evidence type="ECO:0000313" key="11">
    <source>
        <dbReference type="RefSeq" id="XP_013878666.1"/>
    </source>
</evidence>
<dbReference type="RefSeq" id="XP_013878666.1">
    <property type="nucleotide sequence ID" value="XM_014023212.1"/>
</dbReference>
<feature type="compositionally biased region" description="Polar residues" evidence="8">
    <location>
        <begin position="200"/>
        <end position="218"/>
    </location>
</feature>
<dbReference type="GO" id="GO:0008270">
    <property type="term" value="F:zinc ion binding"/>
    <property type="evidence" value="ECO:0007669"/>
    <property type="project" value="UniProtKB-KW"/>
</dbReference>
<dbReference type="CDD" id="cd21579">
    <property type="entry name" value="KLF5_N"/>
    <property type="match status" value="1"/>
</dbReference>
<evidence type="ECO:0000313" key="10">
    <source>
        <dbReference type="Proteomes" id="UP000192220"/>
    </source>
</evidence>
<feature type="region of interest" description="Disordered" evidence="8">
    <location>
        <begin position="237"/>
        <end position="264"/>
    </location>
</feature>
<dbReference type="Pfam" id="PF00096">
    <property type="entry name" value="zf-C2H2"/>
    <property type="match status" value="3"/>
</dbReference>
<feature type="region of interest" description="Disordered" evidence="8">
    <location>
        <begin position="196"/>
        <end position="218"/>
    </location>
</feature>
<evidence type="ECO:0000256" key="4">
    <source>
        <dbReference type="ARBA" id="ARBA00022771"/>
    </source>
</evidence>
<evidence type="ECO:0000256" key="6">
    <source>
        <dbReference type="ARBA" id="ARBA00023242"/>
    </source>
</evidence>
<dbReference type="PROSITE" id="PS50157">
    <property type="entry name" value="ZINC_FINGER_C2H2_2"/>
    <property type="match status" value="3"/>
</dbReference>
<dbReference type="FunFam" id="3.30.160.60:FF:000624">
    <property type="entry name" value="zinc finger protein 697"/>
    <property type="match status" value="1"/>
</dbReference>
<dbReference type="OrthoDB" id="4748970at2759"/>
<dbReference type="CTD" id="560043"/>
<keyword evidence="6" id="KW-0539">Nucleus</keyword>
<dbReference type="GO" id="GO:0000978">
    <property type="term" value="F:RNA polymerase II cis-regulatory region sequence-specific DNA binding"/>
    <property type="evidence" value="ECO:0007669"/>
    <property type="project" value="TreeGrafter"/>
</dbReference>
<feature type="domain" description="C2H2-type" evidence="9">
    <location>
        <begin position="382"/>
        <end position="411"/>
    </location>
</feature>
<feature type="domain" description="C2H2-type" evidence="9">
    <location>
        <begin position="412"/>
        <end position="436"/>
    </location>
</feature>
<comment type="subcellular location">
    <subcellularLocation>
        <location evidence="1">Nucleus</location>
    </subcellularLocation>
</comment>
<name>A0A2I4CF97_AUSLI</name>
<dbReference type="STRING" id="52670.A0A2I4CF97"/>
<sequence length="436" mass="48525">MAAAIGNNNNDVWGKDAPSFHSTPLTPHGRRGEDHGQVLCDRKRDAVPGNSSIHVYNPGKSEIDVYLCPHPQDVVNSKMLCRDGSLTLEPPFTEDFTSPYSVNMNLFFPDVTRLHPGLSRTVTQIKTEPLHPSCQGNEVPAALPEYSGVFKAVDTPSGGFCIKQEMPDLQDFSMFQLLNTDLEKLTHGLQVNHVPMTPLSLPNENSYPGPDQNSAKSANSLQTECFLFNPHLGHEFRPTYWPPSPPNSEPSSPDRSKELLHLSPPPSYEASIASKFQTARSINPGQIMTQIQDQNFTAGFIQSPGVGAVQQSTLVPVQISPGVGSSSPVLAQSAPVKYNRRNHPDLEKRRIHHCNVPGCQKVYTKSSHLKAHLRTHTGEKPYQCSWEGCDWRFARSDELTRHFRKHTGAKPFRCDVCSRCFSRSDHLALHMKRHQS</sequence>
<evidence type="ECO:0000256" key="7">
    <source>
        <dbReference type="PROSITE-ProRule" id="PRU00042"/>
    </source>
</evidence>
<dbReference type="KEGG" id="alim:106528125"/>
<evidence type="ECO:0000259" key="9">
    <source>
        <dbReference type="PROSITE" id="PS50157"/>
    </source>
</evidence>
<evidence type="ECO:0000256" key="3">
    <source>
        <dbReference type="ARBA" id="ARBA00022737"/>
    </source>
</evidence>
<dbReference type="InterPro" id="IPR013087">
    <property type="entry name" value="Znf_C2H2_type"/>
</dbReference>
<evidence type="ECO:0000256" key="8">
    <source>
        <dbReference type="SAM" id="MobiDB-lite"/>
    </source>
</evidence>
<accession>A0A2I4CF97</accession>
<dbReference type="PROSITE" id="PS00028">
    <property type="entry name" value="ZINC_FINGER_C2H2_1"/>
    <property type="match status" value="3"/>
</dbReference>
<proteinExistence type="predicted"/>
<feature type="domain" description="C2H2-type" evidence="9">
    <location>
        <begin position="352"/>
        <end position="381"/>
    </location>
</feature>
<dbReference type="FunFam" id="3.30.160.60:FF:000021">
    <property type="entry name" value="Basic krueppel-like factor 3"/>
    <property type="match status" value="1"/>
</dbReference>
<organism evidence="10 11">
    <name type="scientific">Austrofundulus limnaeus</name>
    <name type="common">Annual killifish</name>
    <dbReference type="NCBI Taxonomy" id="52670"/>
    <lineage>
        <taxon>Eukaryota</taxon>
        <taxon>Metazoa</taxon>
        <taxon>Chordata</taxon>
        <taxon>Craniata</taxon>
        <taxon>Vertebrata</taxon>
        <taxon>Euteleostomi</taxon>
        <taxon>Actinopterygii</taxon>
        <taxon>Neopterygii</taxon>
        <taxon>Teleostei</taxon>
        <taxon>Neoteleostei</taxon>
        <taxon>Acanthomorphata</taxon>
        <taxon>Ovalentaria</taxon>
        <taxon>Atherinomorphae</taxon>
        <taxon>Cyprinodontiformes</taxon>
        <taxon>Rivulidae</taxon>
        <taxon>Austrofundulus</taxon>
    </lineage>
</organism>
<dbReference type="InParanoid" id="A0A2I4CF97"/>
<dbReference type="GO" id="GO:0005634">
    <property type="term" value="C:nucleus"/>
    <property type="evidence" value="ECO:0007669"/>
    <property type="project" value="UniProtKB-SubCell"/>
</dbReference>
<dbReference type="GO" id="GO:0000981">
    <property type="term" value="F:DNA-binding transcription factor activity, RNA polymerase II-specific"/>
    <property type="evidence" value="ECO:0007669"/>
    <property type="project" value="TreeGrafter"/>
</dbReference>
<keyword evidence="2" id="KW-0479">Metal-binding</keyword>
<keyword evidence="3" id="KW-0677">Repeat</keyword>
<evidence type="ECO:0000256" key="2">
    <source>
        <dbReference type="ARBA" id="ARBA00022723"/>
    </source>
</evidence>
<dbReference type="SMART" id="SM00355">
    <property type="entry name" value="ZnF_C2H2"/>
    <property type="match status" value="3"/>
</dbReference>
<keyword evidence="10" id="KW-1185">Reference proteome</keyword>
<dbReference type="AlphaFoldDB" id="A0A2I4CF97"/>
<dbReference type="PANTHER" id="PTHR23235:SF129">
    <property type="entry name" value="KRUEPPEL-LIKE FACTOR 5-LIKE"/>
    <property type="match status" value="1"/>
</dbReference>
<dbReference type="SUPFAM" id="SSF57667">
    <property type="entry name" value="beta-beta-alpha zinc fingers"/>
    <property type="match status" value="2"/>
</dbReference>